<name>A0A255ZDQ6_9FLAO</name>
<organism evidence="2 3">
    <name type="scientific">Flavobacterium cyanobacteriorum</name>
    <dbReference type="NCBI Taxonomy" id="2022802"/>
    <lineage>
        <taxon>Bacteria</taxon>
        <taxon>Pseudomonadati</taxon>
        <taxon>Bacteroidota</taxon>
        <taxon>Flavobacteriia</taxon>
        <taxon>Flavobacteriales</taxon>
        <taxon>Flavobacteriaceae</taxon>
        <taxon>Flavobacterium</taxon>
    </lineage>
</organism>
<proteinExistence type="predicted"/>
<keyword evidence="3" id="KW-1185">Reference proteome</keyword>
<evidence type="ECO:0000256" key="1">
    <source>
        <dbReference type="SAM" id="MobiDB-lite"/>
    </source>
</evidence>
<feature type="region of interest" description="Disordered" evidence="1">
    <location>
        <begin position="14"/>
        <end position="44"/>
    </location>
</feature>
<accession>A0A255ZDQ6</accession>
<comment type="caution">
    <text evidence="2">The sequence shown here is derived from an EMBL/GenBank/DDBJ whole genome shotgun (WGS) entry which is preliminary data.</text>
</comment>
<gene>
    <name evidence="2" type="ORF">CHU92_04650</name>
</gene>
<evidence type="ECO:0000313" key="2">
    <source>
        <dbReference type="EMBL" id="OYQ39589.1"/>
    </source>
</evidence>
<dbReference type="EMBL" id="NOXV01000209">
    <property type="protein sequence ID" value="OYQ39589.1"/>
    <property type="molecule type" value="Genomic_DNA"/>
</dbReference>
<evidence type="ECO:0000313" key="3">
    <source>
        <dbReference type="Proteomes" id="UP000216605"/>
    </source>
</evidence>
<protein>
    <submittedName>
        <fullName evidence="2">Uncharacterized protein</fullName>
    </submittedName>
</protein>
<reference evidence="2 3" key="1">
    <citation type="submission" date="2017-07" db="EMBL/GenBank/DDBJ databases">
        <title>Flavobacterium cyanobacteriorum sp. nov., isolated from cyanobacterial aggregates in a eutrophic lake.</title>
        <authorList>
            <person name="Cai H."/>
        </authorList>
    </citation>
    <scope>NUCLEOTIDE SEQUENCE [LARGE SCALE GENOMIC DNA]</scope>
    <source>
        <strain evidence="2 3">TH021</strain>
    </source>
</reference>
<dbReference type="Proteomes" id="UP000216605">
    <property type="component" value="Unassembled WGS sequence"/>
</dbReference>
<sequence length="209" mass="22888">MITFAAMALAQPDRSSGGLVIPRSDKPVTAPDPSPAPSGYVSPFNTDPFKKEIKSTLWVGTEEKPRTVLEEKNNFTTGGSEYASRVAIKPKGESSDAYKGNIDYGIIRTKSPYIILSAYDFGAEDGDRVKVTVNDVVVTYNITLSNYTQAIIINLSEGFNDIRIEALNQGTLGPNTGGFTIYDNAEKKLKNNEWNLATGFYGKFLVIRE</sequence>
<dbReference type="AlphaFoldDB" id="A0A255ZDQ6"/>